<feature type="region of interest" description="Disordered" evidence="1">
    <location>
        <begin position="173"/>
        <end position="197"/>
    </location>
</feature>
<evidence type="ECO:0000256" key="1">
    <source>
        <dbReference type="SAM" id="MobiDB-lite"/>
    </source>
</evidence>
<sequence>MPIVRVSVQENPALQWLAEKSAALEEAMERRESRRSGKEQISLLSLSTAGRSDAQLPSESGGPTTLPPLVKRKSADLRRKKMYVHTPAMLGGGAARGQGTTGAERSQEREMAMFVSLLESAQPDAAEHARTAVPMGDGQTHISSVFRPWKASREKKSAFFKHRRVAQIDLADFFAKPGEPPEGGSHTRSGNEKKGGL</sequence>
<name>A0A0K6S9M3_9ALVE</name>
<dbReference type="AlphaFoldDB" id="A0A0K6S9M3"/>
<evidence type="ECO:0000313" key="2">
    <source>
        <dbReference type="EMBL" id="CUC10297.1"/>
    </source>
</evidence>
<proteinExistence type="predicted"/>
<dbReference type="VEuPathDB" id="CryptoDB:Cvel_30191"/>
<feature type="compositionally biased region" description="Basic and acidic residues" evidence="1">
    <location>
        <begin position="27"/>
        <end position="38"/>
    </location>
</feature>
<protein>
    <submittedName>
        <fullName evidence="2">Uncharacterized protein</fullName>
    </submittedName>
</protein>
<organism evidence="2">
    <name type="scientific">Chromera velia CCMP2878</name>
    <dbReference type="NCBI Taxonomy" id="1169474"/>
    <lineage>
        <taxon>Eukaryota</taxon>
        <taxon>Sar</taxon>
        <taxon>Alveolata</taxon>
        <taxon>Colpodellida</taxon>
        <taxon>Chromeraceae</taxon>
        <taxon>Chromera</taxon>
    </lineage>
</organism>
<feature type="compositionally biased region" description="Polar residues" evidence="1">
    <location>
        <begin position="42"/>
        <end position="63"/>
    </location>
</feature>
<reference evidence="2" key="1">
    <citation type="submission" date="2014-11" db="EMBL/GenBank/DDBJ databases">
        <title>Molecular phylogeny of cliff fern family Woodsiaceae with morphological implications.</title>
        <authorList>
            <person name="Shao Y.-Z."/>
            <person name="Wei R."/>
            <person name="Zhang X.-C."/>
        </authorList>
    </citation>
    <scope>NUCLEOTIDE SEQUENCE</scope>
</reference>
<feature type="region of interest" description="Disordered" evidence="1">
    <location>
        <begin position="27"/>
        <end position="70"/>
    </location>
</feature>
<gene>
    <name evidence="2" type="ORF">Cvel_30191.t2.CR2</name>
</gene>
<accession>A0A0K6S9M3</accession>
<dbReference type="EMBL" id="CDMZ01003476">
    <property type="protein sequence ID" value="CUC10297.1"/>
    <property type="molecule type" value="Genomic_DNA"/>
</dbReference>